<reference evidence="2" key="1">
    <citation type="submission" date="2020-08" db="EMBL/GenBank/DDBJ databases">
        <title>Multicomponent nature underlies the extraordinary mechanical properties of spider dragline silk.</title>
        <authorList>
            <person name="Kono N."/>
            <person name="Nakamura H."/>
            <person name="Mori M."/>
            <person name="Yoshida Y."/>
            <person name="Ohtoshi R."/>
            <person name="Malay A.D."/>
            <person name="Moran D.A.P."/>
            <person name="Tomita M."/>
            <person name="Numata K."/>
            <person name="Arakawa K."/>
        </authorList>
    </citation>
    <scope>NUCLEOTIDE SEQUENCE</scope>
</reference>
<dbReference type="EMBL" id="BMAU01021379">
    <property type="protein sequence ID" value="GFY27485.1"/>
    <property type="molecule type" value="Genomic_DNA"/>
</dbReference>
<dbReference type="InterPro" id="IPR052356">
    <property type="entry name" value="Thiol_S-MT"/>
</dbReference>
<dbReference type="GO" id="GO:0032259">
    <property type="term" value="P:methylation"/>
    <property type="evidence" value="ECO:0007669"/>
    <property type="project" value="UniProtKB-KW"/>
</dbReference>
<keyword evidence="2" id="KW-0489">Methyltransferase</keyword>
<comment type="caution">
    <text evidence="2">The sequence shown here is derived from an EMBL/GenBank/DDBJ whole genome shotgun (WGS) entry which is preliminary data.</text>
</comment>
<gene>
    <name evidence="2" type="primary">METTL7A</name>
    <name evidence="2" type="ORF">TNCV_2071051</name>
</gene>
<dbReference type="PANTHER" id="PTHR45036">
    <property type="entry name" value="METHYLTRANSFERASE LIKE 7B"/>
    <property type="match status" value="1"/>
</dbReference>
<proteinExistence type="predicted"/>
<evidence type="ECO:0000313" key="3">
    <source>
        <dbReference type="Proteomes" id="UP000887159"/>
    </source>
</evidence>
<dbReference type="GO" id="GO:0008757">
    <property type="term" value="F:S-adenosylmethionine-dependent methyltransferase activity"/>
    <property type="evidence" value="ECO:0007669"/>
    <property type="project" value="InterPro"/>
</dbReference>
<dbReference type="AlphaFoldDB" id="A0A8X6W387"/>
<dbReference type="SUPFAM" id="SSF53335">
    <property type="entry name" value="S-adenosyl-L-methionine-dependent methyltransferases"/>
    <property type="match status" value="1"/>
</dbReference>
<name>A0A8X6W387_TRICX</name>
<evidence type="ECO:0000313" key="2">
    <source>
        <dbReference type="EMBL" id="GFY27485.1"/>
    </source>
</evidence>
<accession>A0A8X6W387</accession>
<organism evidence="2 3">
    <name type="scientific">Trichonephila clavipes</name>
    <name type="common">Golden silk orbweaver</name>
    <name type="synonym">Nephila clavipes</name>
    <dbReference type="NCBI Taxonomy" id="2585209"/>
    <lineage>
        <taxon>Eukaryota</taxon>
        <taxon>Metazoa</taxon>
        <taxon>Ecdysozoa</taxon>
        <taxon>Arthropoda</taxon>
        <taxon>Chelicerata</taxon>
        <taxon>Arachnida</taxon>
        <taxon>Araneae</taxon>
        <taxon>Araneomorphae</taxon>
        <taxon>Entelegynae</taxon>
        <taxon>Araneoidea</taxon>
        <taxon>Nephilidae</taxon>
        <taxon>Trichonephila</taxon>
    </lineage>
</organism>
<sequence length="242" mass="27838">MKQELGPQRKKAFELLKKDLAERNKKTHEILEIGIGDGANLQYYPENSSLTALDMNASFEPYLKENLKKYPEIRYRRKVIAMAENMVGVEDSSVDVVVCTYTMCSAKSVPTILKEVKRVLKPGGKFLFLEHVSYPKSDWNYLLQVTVAPLWSTYFCGCNCKQRTGEEIKKAGFSNVDIETTYKRNVWLYVRPQVLGIATKGKYLKLCYNQSQTEGKENEIGCENVKFRIQILTRSEEYLDSL</sequence>
<dbReference type="InterPro" id="IPR029063">
    <property type="entry name" value="SAM-dependent_MTases_sf"/>
</dbReference>
<evidence type="ECO:0000259" key="1">
    <source>
        <dbReference type="Pfam" id="PF08241"/>
    </source>
</evidence>
<dbReference type="InterPro" id="IPR013216">
    <property type="entry name" value="Methyltransf_11"/>
</dbReference>
<protein>
    <submittedName>
        <fullName evidence="2">Methyltransferase-like protein 7A</fullName>
    </submittedName>
</protein>
<keyword evidence="2" id="KW-0808">Transferase</keyword>
<dbReference type="PANTHER" id="PTHR45036:SF1">
    <property type="entry name" value="METHYLTRANSFERASE LIKE 7A"/>
    <property type="match status" value="1"/>
</dbReference>
<feature type="domain" description="Methyltransferase type 11" evidence="1">
    <location>
        <begin position="31"/>
        <end position="128"/>
    </location>
</feature>
<dbReference type="Proteomes" id="UP000887159">
    <property type="component" value="Unassembled WGS sequence"/>
</dbReference>
<dbReference type="Pfam" id="PF08241">
    <property type="entry name" value="Methyltransf_11"/>
    <property type="match status" value="1"/>
</dbReference>
<dbReference type="Gene3D" id="3.40.50.150">
    <property type="entry name" value="Vaccinia Virus protein VP39"/>
    <property type="match status" value="1"/>
</dbReference>
<keyword evidence="3" id="KW-1185">Reference proteome</keyword>